<evidence type="ECO:0000313" key="1">
    <source>
        <dbReference type="EMBL" id="RHH85171.1"/>
    </source>
</evidence>
<sequence length="132" mass="15399">MDKLEYIPGDLVKFVTNTYTIVNFEENFLHNKICYALISTNSTKTALVADRDILPIPLTTEILEKNSHWVYTKPDIEEYGYFPIYIEKGIGDEFDVYPFTDNNVCKQIAYIKYVHELQHLLFGLGINHKMEV</sequence>
<reference evidence="1 2" key="1">
    <citation type="submission" date="2018-08" db="EMBL/GenBank/DDBJ databases">
        <title>A genome reference for cultivated species of the human gut microbiota.</title>
        <authorList>
            <person name="Zou Y."/>
            <person name="Xue W."/>
            <person name="Luo G."/>
        </authorList>
    </citation>
    <scope>NUCLEOTIDE SEQUENCE [LARGE SCALE GENOMIC DNA]</scope>
    <source>
        <strain evidence="1 2">AM16-54</strain>
    </source>
</reference>
<evidence type="ECO:0000313" key="2">
    <source>
        <dbReference type="Proteomes" id="UP000284548"/>
    </source>
</evidence>
<dbReference type="RefSeq" id="WP_118252980.1">
    <property type="nucleotide sequence ID" value="NZ_QRKB01000001.1"/>
</dbReference>
<proteinExistence type="predicted"/>
<organism evidence="1 2">
    <name type="scientific">Segatella copri</name>
    <dbReference type="NCBI Taxonomy" id="165179"/>
    <lineage>
        <taxon>Bacteria</taxon>
        <taxon>Pseudomonadati</taxon>
        <taxon>Bacteroidota</taxon>
        <taxon>Bacteroidia</taxon>
        <taxon>Bacteroidales</taxon>
        <taxon>Prevotellaceae</taxon>
        <taxon>Segatella</taxon>
    </lineage>
</organism>
<comment type="caution">
    <text evidence="1">The sequence shown here is derived from an EMBL/GenBank/DDBJ whole genome shotgun (WGS) entry which is preliminary data.</text>
</comment>
<gene>
    <name evidence="1" type="ORF">DW192_00115</name>
</gene>
<dbReference type="AlphaFoldDB" id="A0A414YGB3"/>
<dbReference type="EMBL" id="QRKB01000001">
    <property type="protein sequence ID" value="RHH85171.1"/>
    <property type="molecule type" value="Genomic_DNA"/>
</dbReference>
<protein>
    <submittedName>
        <fullName evidence="1">Uncharacterized protein</fullName>
    </submittedName>
</protein>
<accession>A0A414YGB3</accession>
<dbReference type="Proteomes" id="UP000284548">
    <property type="component" value="Unassembled WGS sequence"/>
</dbReference>
<name>A0A414YGB3_9BACT</name>